<feature type="domain" description="C2H2-type" evidence="13">
    <location>
        <begin position="34"/>
        <end position="61"/>
    </location>
</feature>
<dbReference type="PROSITE" id="PS00028">
    <property type="entry name" value="ZINC_FINGER_C2H2_1"/>
    <property type="match status" value="6"/>
</dbReference>
<dbReference type="InterPro" id="IPR036236">
    <property type="entry name" value="Znf_C2H2_sf"/>
</dbReference>
<feature type="non-terminal residue" evidence="14">
    <location>
        <position position="1"/>
    </location>
</feature>
<dbReference type="PANTHER" id="PTHR19818">
    <property type="entry name" value="ZINC FINGER PROTEIN ZIC AND GLI"/>
    <property type="match status" value="1"/>
</dbReference>
<dbReference type="Pfam" id="PF00096">
    <property type="entry name" value="zf-C2H2"/>
    <property type="match status" value="5"/>
</dbReference>
<dbReference type="FunFam" id="3.30.160.60:FF:000363">
    <property type="entry name" value="Zinc finger protein 239"/>
    <property type="match status" value="1"/>
</dbReference>
<feature type="compositionally biased region" description="Polar residues" evidence="12">
    <location>
        <begin position="70"/>
        <end position="82"/>
    </location>
</feature>
<dbReference type="PANTHER" id="PTHR19818:SF157">
    <property type="entry name" value="C2H2-TYPE DOMAIN-CONTAINING PROTEIN"/>
    <property type="match status" value="1"/>
</dbReference>
<dbReference type="GO" id="GO:0005634">
    <property type="term" value="C:nucleus"/>
    <property type="evidence" value="ECO:0007669"/>
    <property type="project" value="UniProtKB-SubCell"/>
</dbReference>
<dbReference type="SMART" id="SM00355">
    <property type="entry name" value="ZnF_C2H2"/>
    <property type="match status" value="6"/>
</dbReference>
<dbReference type="GO" id="GO:0008270">
    <property type="term" value="F:zinc ion binding"/>
    <property type="evidence" value="ECO:0007669"/>
    <property type="project" value="UniProtKB-KW"/>
</dbReference>
<dbReference type="InterPro" id="IPR050329">
    <property type="entry name" value="GLI_C2H2-zinc-finger"/>
</dbReference>
<protein>
    <recommendedName>
        <fullName evidence="13">C2H2-type domain-containing protein</fullName>
    </recommendedName>
</protein>
<dbReference type="OrthoDB" id="5978418at2759"/>
<evidence type="ECO:0000256" key="11">
    <source>
        <dbReference type="PROSITE-ProRule" id="PRU00042"/>
    </source>
</evidence>
<dbReference type="AlphaFoldDB" id="A0A7R9BWD4"/>
<dbReference type="Proteomes" id="UP000678499">
    <property type="component" value="Unassembled WGS sequence"/>
</dbReference>
<feature type="domain" description="C2H2-type" evidence="13">
    <location>
        <begin position="156"/>
        <end position="183"/>
    </location>
</feature>
<feature type="domain" description="C2H2-type" evidence="13">
    <location>
        <begin position="240"/>
        <end position="267"/>
    </location>
</feature>
<keyword evidence="7" id="KW-0805">Transcription regulation</keyword>
<feature type="domain" description="C2H2-type" evidence="13">
    <location>
        <begin position="268"/>
        <end position="295"/>
    </location>
</feature>
<dbReference type="GO" id="GO:0000981">
    <property type="term" value="F:DNA-binding transcription factor activity, RNA polymerase II-specific"/>
    <property type="evidence" value="ECO:0007669"/>
    <property type="project" value="TreeGrafter"/>
</dbReference>
<name>A0A7R9BWD4_9CRUS</name>
<dbReference type="PROSITE" id="PS50157">
    <property type="entry name" value="ZINC_FINGER_C2H2_2"/>
    <property type="match status" value="6"/>
</dbReference>
<dbReference type="EMBL" id="OA884799">
    <property type="protein sequence ID" value="CAD7281311.1"/>
    <property type="molecule type" value="Genomic_DNA"/>
</dbReference>
<evidence type="ECO:0000256" key="7">
    <source>
        <dbReference type="ARBA" id="ARBA00023015"/>
    </source>
</evidence>
<keyword evidence="10" id="KW-0539">Nucleus</keyword>
<feature type="region of interest" description="Disordered" evidence="12">
    <location>
        <begin position="70"/>
        <end position="116"/>
    </location>
</feature>
<comment type="function">
    <text evidence="1">May be involved in transcriptional regulation.</text>
</comment>
<keyword evidence="15" id="KW-1185">Reference proteome</keyword>
<keyword evidence="5 11" id="KW-0863">Zinc-finger</keyword>
<dbReference type="GO" id="GO:0000978">
    <property type="term" value="F:RNA polymerase II cis-regulatory region sequence-specific DNA binding"/>
    <property type="evidence" value="ECO:0007669"/>
    <property type="project" value="TreeGrafter"/>
</dbReference>
<evidence type="ECO:0000256" key="12">
    <source>
        <dbReference type="SAM" id="MobiDB-lite"/>
    </source>
</evidence>
<gene>
    <name evidence="14" type="ORF">NMOB1V02_LOCUS8959</name>
</gene>
<evidence type="ECO:0000256" key="1">
    <source>
        <dbReference type="ARBA" id="ARBA00003767"/>
    </source>
</evidence>
<dbReference type="GO" id="GO:0045944">
    <property type="term" value="P:positive regulation of transcription by RNA polymerase II"/>
    <property type="evidence" value="ECO:0007669"/>
    <property type="project" value="UniProtKB-ARBA"/>
</dbReference>
<evidence type="ECO:0000313" key="14">
    <source>
        <dbReference type="EMBL" id="CAD7281311.1"/>
    </source>
</evidence>
<dbReference type="SUPFAM" id="SSF57667">
    <property type="entry name" value="beta-beta-alpha zinc fingers"/>
    <property type="match status" value="3"/>
</dbReference>
<dbReference type="FunFam" id="3.30.160.60:FF:000557">
    <property type="entry name" value="zinc finger and SCAN domain-containing protein 29"/>
    <property type="match status" value="1"/>
</dbReference>
<feature type="region of interest" description="Disordered" evidence="12">
    <location>
        <begin position="316"/>
        <end position="339"/>
    </location>
</feature>
<proteinExistence type="predicted"/>
<keyword evidence="4" id="KW-0677">Repeat</keyword>
<evidence type="ECO:0000256" key="2">
    <source>
        <dbReference type="ARBA" id="ARBA00004123"/>
    </source>
</evidence>
<evidence type="ECO:0000256" key="6">
    <source>
        <dbReference type="ARBA" id="ARBA00022833"/>
    </source>
</evidence>
<keyword evidence="3" id="KW-0479">Metal-binding</keyword>
<evidence type="ECO:0000256" key="10">
    <source>
        <dbReference type="ARBA" id="ARBA00023242"/>
    </source>
</evidence>
<dbReference type="Gene3D" id="3.30.160.60">
    <property type="entry name" value="Classic Zinc Finger"/>
    <property type="match status" value="5"/>
</dbReference>
<comment type="subcellular location">
    <subcellularLocation>
        <location evidence="2">Nucleus</location>
    </subcellularLocation>
</comment>
<evidence type="ECO:0000256" key="9">
    <source>
        <dbReference type="ARBA" id="ARBA00023163"/>
    </source>
</evidence>
<organism evidence="14">
    <name type="scientific">Notodromas monacha</name>
    <dbReference type="NCBI Taxonomy" id="399045"/>
    <lineage>
        <taxon>Eukaryota</taxon>
        <taxon>Metazoa</taxon>
        <taxon>Ecdysozoa</taxon>
        <taxon>Arthropoda</taxon>
        <taxon>Crustacea</taxon>
        <taxon>Oligostraca</taxon>
        <taxon>Ostracoda</taxon>
        <taxon>Podocopa</taxon>
        <taxon>Podocopida</taxon>
        <taxon>Cypridocopina</taxon>
        <taxon>Cypridoidea</taxon>
        <taxon>Cyprididae</taxon>
        <taxon>Notodromas</taxon>
    </lineage>
</organism>
<sequence>LVSRVILTVSHFVFRSSGLIGDAICARMAGLGLFYCCYCRRAFLHREELISHVLSHYKDERDEQLSLLQNNHHPNTPITRTPTYVDAGTSPSESEASFSAFPTVVEPRPPPPLLDRSEAILSTSPVMPVVPGVVAPGNHPQPSFSKDVLSAADQKYQCATCGKYFKYSHHFKAHKRIHEGEGHFSCEHCGKVFSQTAHLIRHKRIHTGERPFACELCTKSFNQSSHLIRHKRVHTGERPFVCDHCHKSFSQSAHLMKHRRVHSGERPFPCEDCNKKFTQHVNLLKHRKTHHGVSGEAEQLLQDALLDTSGLNDDFDEEDYGSPVGEDLKAASPLGVGAL</sequence>
<accession>A0A7R9BWD4</accession>
<evidence type="ECO:0000256" key="5">
    <source>
        <dbReference type="ARBA" id="ARBA00022771"/>
    </source>
</evidence>
<evidence type="ECO:0000256" key="8">
    <source>
        <dbReference type="ARBA" id="ARBA00023125"/>
    </source>
</evidence>
<evidence type="ECO:0000256" key="4">
    <source>
        <dbReference type="ARBA" id="ARBA00022737"/>
    </source>
</evidence>
<dbReference type="InterPro" id="IPR013087">
    <property type="entry name" value="Znf_C2H2_type"/>
</dbReference>
<evidence type="ECO:0000256" key="3">
    <source>
        <dbReference type="ARBA" id="ARBA00022723"/>
    </source>
</evidence>
<reference evidence="14" key="1">
    <citation type="submission" date="2020-11" db="EMBL/GenBank/DDBJ databases">
        <authorList>
            <person name="Tran Van P."/>
        </authorList>
    </citation>
    <scope>NUCLEOTIDE SEQUENCE</scope>
</reference>
<feature type="domain" description="C2H2-type" evidence="13">
    <location>
        <begin position="212"/>
        <end position="239"/>
    </location>
</feature>
<keyword evidence="9" id="KW-0804">Transcription</keyword>
<dbReference type="EMBL" id="CAJPEX010002762">
    <property type="protein sequence ID" value="CAG0921463.1"/>
    <property type="molecule type" value="Genomic_DNA"/>
</dbReference>
<feature type="compositionally biased region" description="Low complexity" evidence="12">
    <location>
        <begin position="89"/>
        <end position="103"/>
    </location>
</feature>
<keyword evidence="8" id="KW-0238">DNA-binding</keyword>
<keyword evidence="6" id="KW-0862">Zinc</keyword>
<dbReference type="FunFam" id="3.30.160.60:FF:001498">
    <property type="entry name" value="Zinc finger protein 404"/>
    <property type="match status" value="1"/>
</dbReference>
<feature type="domain" description="C2H2-type" evidence="13">
    <location>
        <begin position="184"/>
        <end position="211"/>
    </location>
</feature>
<dbReference type="FunFam" id="3.30.160.60:FF:000512">
    <property type="entry name" value="zinc finger protein 197 isoform X1"/>
    <property type="match status" value="1"/>
</dbReference>
<evidence type="ECO:0000313" key="15">
    <source>
        <dbReference type="Proteomes" id="UP000678499"/>
    </source>
</evidence>
<evidence type="ECO:0000259" key="13">
    <source>
        <dbReference type="PROSITE" id="PS50157"/>
    </source>
</evidence>